<dbReference type="GO" id="GO:0003743">
    <property type="term" value="F:translation initiation factor activity"/>
    <property type="evidence" value="ECO:0007669"/>
    <property type="project" value="UniProtKB-UniRule"/>
</dbReference>
<dbReference type="GO" id="GO:0022627">
    <property type="term" value="C:cytosolic small ribosomal subunit"/>
    <property type="evidence" value="ECO:0007669"/>
    <property type="project" value="TreeGrafter"/>
</dbReference>
<dbReference type="GeneID" id="33560304"/>
<comment type="similarity">
    <text evidence="1 8">Belongs to the WD repeat EIF2A family.</text>
</comment>
<evidence type="ECO:0000256" key="8">
    <source>
        <dbReference type="PIRNR" id="PIRNR017222"/>
    </source>
</evidence>
<dbReference type="GO" id="GO:0006417">
    <property type="term" value="P:regulation of translation"/>
    <property type="evidence" value="ECO:0007669"/>
    <property type="project" value="UniProtKB-KW"/>
</dbReference>
<evidence type="ECO:0000313" key="12">
    <source>
        <dbReference type="Proteomes" id="UP000193218"/>
    </source>
</evidence>
<keyword evidence="4" id="KW-0853">WD repeat</keyword>
<evidence type="ECO:0000256" key="7">
    <source>
        <dbReference type="ARBA" id="ARBA00022917"/>
    </source>
</evidence>
<reference evidence="11 12" key="1">
    <citation type="submission" date="2017-03" db="EMBL/GenBank/DDBJ databases">
        <title>Widespread Adenine N6-methylation of Active Genes in Fungi.</title>
        <authorList>
            <consortium name="DOE Joint Genome Institute"/>
            <person name="Mondo S.J."/>
            <person name="Dannebaum R.O."/>
            <person name="Kuo R.C."/>
            <person name="Louie K.B."/>
            <person name="Bewick A.J."/>
            <person name="Labutti K."/>
            <person name="Haridas S."/>
            <person name="Kuo A."/>
            <person name="Salamov A."/>
            <person name="Ahrendt S.R."/>
            <person name="Lau R."/>
            <person name="Bowen B.P."/>
            <person name="Lipzen A."/>
            <person name="Sullivan W."/>
            <person name="Andreopoulos W.B."/>
            <person name="Clum A."/>
            <person name="Lindquist E."/>
            <person name="Daum C."/>
            <person name="Northen T.R."/>
            <person name="Ramamoorthy G."/>
            <person name="Schmitz R.J."/>
            <person name="Gryganskyi A."/>
            <person name="Culley D."/>
            <person name="Magnuson J."/>
            <person name="James T.Y."/>
            <person name="O'Malley M.A."/>
            <person name="Stajich J.E."/>
            <person name="Spatafora J.W."/>
            <person name="Visel A."/>
            <person name="Grigoriev I.V."/>
        </authorList>
    </citation>
    <scope>NUCLEOTIDE SEQUENCE [LARGE SCALE GENOMIC DNA]</scope>
    <source>
        <strain evidence="11 12">NRRL Y-17943</strain>
    </source>
</reference>
<dbReference type="Gene3D" id="2.130.10.10">
    <property type="entry name" value="YVTN repeat-like/Quinoprotein amine dehydrogenase"/>
    <property type="match status" value="1"/>
</dbReference>
<evidence type="ECO:0000256" key="4">
    <source>
        <dbReference type="ARBA" id="ARBA00022574"/>
    </source>
</evidence>
<feature type="compositionally biased region" description="Basic and acidic residues" evidence="9">
    <location>
        <begin position="552"/>
        <end position="567"/>
    </location>
</feature>
<dbReference type="EMBL" id="NBSH01000011">
    <property type="protein sequence ID" value="ORX35304.1"/>
    <property type="molecule type" value="Genomic_DNA"/>
</dbReference>
<comment type="caution">
    <text evidence="11">The sequence shown here is derived from an EMBL/GenBank/DDBJ whole genome shotgun (WGS) entry which is preliminary data.</text>
</comment>
<dbReference type="RefSeq" id="XP_021869494.1">
    <property type="nucleotide sequence ID" value="XM_022018495.1"/>
</dbReference>
<evidence type="ECO:0000256" key="2">
    <source>
        <dbReference type="ARBA" id="ARBA00013819"/>
    </source>
</evidence>
<evidence type="ECO:0000259" key="10">
    <source>
        <dbReference type="Pfam" id="PF08662"/>
    </source>
</evidence>
<dbReference type="PANTHER" id="PTHR13227:SF0">
    <property type="entry name" value="EUKARYOTIC TRANSLATION INITIATION FACTOR 2A"/>
    <property type="match status" value="1"/>
</dbReference>
<dbReference type="SUPFAM" id="SSF69322">
    <property type="entry name" value="Tricorn protease domain 2"/>
    <property type="match status" value="1"/>
</dbReference>
<dbReference type="GO" id="GO:0043022">
    <property type="term" value="F:ribosome binding"/>
    <property type="evidence" value="ECO:0007669"/>
    <property type="project" value="UniProtKB-UniRule"/>
</dbReference>
<dbReference type="GO" id="GO:0003729">
    <property type="term" value="F:mRNA binding"/>
    <property type="evidence" value="ECO:0007669"/>
    <property type="project" value="TreeGrafter"/>
</dbReference>
<dbReference type="Proteomes" id="UP000193218">
    <property type="component" value="Unassembled WGS sequence"/>
</dbReference>
<proteinExistence type="inferred from homology"/>
<evidence type="ECO:0000256" key="1">
    <source>
        <dbReference type="ARBA" id="ARBA00009573"/>
    </source>
</evidence>
<evidence type="ECO:0000256" key="3">
    <source>
        <dbReference type="ARBA" id="ARBA00022540"/>
    </source>
</evidence>
<dbReference type="PIRSF" id="PIRSF017222">
    <property type="entry name" value="eIF2A"/>
    <property type="match status" value="1"/>
</dbReference>
<keyword evidence="7 8" id="KW-0648">Protein biosynthesis</keyword>
<organism evidence="11 12">
    <name type="scientific">Kockovaella imperatae</name>
    <dbReference type="NCBI Taxonomy" id="4999"/>
    <lineage>
        <taxon>Eukaryota</taxon>
        <taxon>Fungi</taxon>
        <taxon>Dikarya</taxon>
        <taxon>Basidiomycota</taxon>
        <taxon>Agaricomycotina</taxon>
        <taxon>Tremellomycetes</taxon>
        <taxon>Tremellales</taxon>
        <taxon>Cuniculitremaceae</taxon>
        <taxon>Kockovaella</taxon>
    </lineage>
</organism>
<keyword evidence="6 8" id="KW-0810">Translation regulation</keyword>
<dbReference type="InterPro" id="IPR013979">
    <property type="entry name" value="TIF_beta_prop-like"/>
</dbReference>
<dbReference type="InterPro" id="IPR011387">
    <property type="entry name" value="TIF2A"/>
</dbReference>
<gene>
    <name evidence="11" type="ORF">BD324DRAFT_652439</name>
</gene>
<keyword evidence="5" id="KW-0677">Repeat</keyword>
<dbReference type="PANTHER" id="PTHR13227">
    <property type="entry name" value="EUKARYOTIC TRANSLATION INITIATION FACTOR 2A"/>
    <property type="match status" value="1"/>
</dbReference>
<evidence type="ECO:0000256" key="6">
    <source>
        <dbReference type="ARBA" id="ARBA00022845"/>
    </source>
</evidence>
<feature type="region of interest" description="Disordered" evidence="9">
    <location>
        <begin position="448"/>
        <end position="572"/>
    </location>
</feature>
<keyword evidence="12" id="KW-1185">Reference proteome</keyword>
<dbReference type="FunCoup" id="A0A1Y1UCQ0">
    <property type="interactions" value="693"/>
</dbReference>
<evidence type="ECO:0000256" key="9">
    <source>
        <dbReference type="SAM" id="MobiDB-lite"/>
    </source>
</evidence>
<dbReference type="InterPro" id="IPR015943">
    <property type="entry name" value="WD40/YVTN_repeat-like_dom_sf"/>
</dbReference>
<dbReference type="AlphaFoldDB" id="A0A1Y1UCQ0"/>
<keyword evidence="3 8" id="KW-0396">Initiation factor</keyword>
<name>A0A1Y1UCQ0_9TREE</name>
<protein>
    <recommendedName>
        <fullName evidence="2 8">Eukaryotic translation initiation factor 2A</fullName>
        <shortName evidence="8">eIF-2A</shortName>
    </recommendedName>
</protein>
<dbReference type="Pfam" id="PF08662">
    <property type="entry name" value="eIF2A"/>
    <property type="match status" value="1"/>
</dbReference>
<dbReference type="STRING" id="4999.A0A1Y1UCQ0"/>
<dbReference type="OrthoDB" id="2194683at2759"/>
<sequence length="639" mass="69585">MPYPQYAFRAQKTLGLSAGPSWQVTDQIPSGSVGIKSCVYSTDGDWFAYATPTNVQLLPSSSSSSEPARVIEHPNVMALAFSPLSTTLFTFERPIKSDTEVHKNVKAWDVKTGNEVGGWYQKTYDDWEPLITADETHLIRPTASDILIFTPPLSPRPTTRLKIDGNIKGVFLSSPSALPPGTTSAKPVPPASEPAIAVWLGERKGAPASVALYTMSSLLGNAKKDNGDEGKTETRDIPLTTARKAFYKADKLSVKWNAAGTMALFLTHTDVDQSGKSYYGETNLYLLSVDGSFDSMVDLDKEGPIYDFGWNPTSREFAVCYGYMPARVQLYDLKAKPQHSFGAQHRNLLLYQPQGRLLITAGFGNLAGGVDVWDISTRNKVAEFKAANSSHCEWSACGRYILTATLSPRLRVDNGVKIWWCGGQLLNIHLQDELYQVSFQPSNPSGVQPFPAVLPPAPEPNESVALLRPKGETSNGGDSKPAGAYRPPGARGTVASDAYKRDENGTYEPLTPMFKGGKPSQRYVPGANSIPGAPNPSGAGEEKKKRVRSKRPIKDKDGEANGDRENEPPVDEMTTLKVHDNGVDEAVAKKLRNLAKKLKAIEDLKVKQSQGEELEVTQVKKIATEQQVKDEILSLGGTV</sequence>
<feature type="domain" description="Translation initiation factor beta propellor-like" evidence="10">
    <location>
        <begin position="244"/>
        <end position="437"/>
    </location>
</feature>
<dbReference type="GO" id="GO:0000049">
    <property type="term" value="F:tRNA binding"/>
    <property type="evidence" value="ECO:0007669"/>
    <property type="project" value="UniProtKB-UniRule"/>
</dbReference>
<dbReference type="InParanoid" id="A0A1Y1UCQ0"/>
<accession>A0A1Y1UCQ0</accession>
<evidence type="ECO:0000313" key="11">
    <source>
        <dbReference type="EMBL" id="ORX35304.1"/>
    </source>
</evidence>
<evidence type="ECO:0000256" key="5">
    <source>
        <dbReference type="ARBA" id="ARBA00022737"/>
    </source>
</evidence>
<comment type="function">
    <text evidence="8">Functions in the early steps of protein synthesis of a small number of specific mRNAs. Acts by directing the binding of methionyl-tRNAi to 40S ribosomal subunits. In contrast to the eIF-2 complex, it binds methionyl-tRNAi to 40S subunits in a codon-dependent manner, whereas the eIF-2 complex binds methionyl-tRNAi to 40S subunits in a GTP-dependent manner.</text>
</comment>